<sequence length="315" mass="36710">MTKWHDRVVENIELHRLRNRVRQQKYRARKREEKAKIEGETPLLANLFIDVTNVTNKHHVLRQNASELIPKNIEAANGTRSSDLVQEDNNSCLEDVESSQGRCTLRHQEKQQEEEESKAERLRTDAEEDVGFSRRDSHTFSAQEVDPLSQIEHGCTGASNVFEIQYCYAMKPLDQRDHSRIDNNIMVRRLKNRERQRRYRARKRLETEMKGANLMKTPTPLTVVSQHNGFISKCITRVHCKRDWKEDARKAYKHKEPGISVDVSKLPSEDQPAHISPSEIKVKFEPQVESLNDDESNGVIHGRRDWKMAARNKVD</sequence>
<proteinExistence type="predicted"/>
<accession>A0A7J7L0G6</accession>
<dbReference type="EMBL" id="JACGCM010002763">
    <property type="protein sequence ID" value="KAF6136093.1"/>
    <property type="molecule type" value="Genomic_DNA"/>
</dbReference>
<dbReference type="AlphaFoldDB" id="A0A7J7L0G6"/>
<feature type="compositionally biased region" description="Basic and acidic residues" evidence="1">
    <location>
        <begin position="118"/>
        <end position="131"/>
    </location>
</feature>
<reference evidence="2 3" key="1">
    <citation type="journal article" date="2020" name="IScience">
        <title>Genome Sequencing of the Endangered Kingdonia uniflora (Circaeasteraceae, Ranunculales) Reveals Potential Mechanisms of Evolutionary Specialization.</title>
        <authorList>
            <person name="Sun Y."/>
            <person name="Deng T."/>
            <person name="Zhang A."/>
            <person name="Moore M.J."/>
            <person name="Landis J.B."/>
            <person name="Lin N."/>
            <person name="Zhang H."/>
            <person name="Zhang X."/>
            <person name="Huang J."/>
            <person name="Zhang X."/>
            <person name="Sun H."/>
            <person name="Wang H."/>
        </authorList>
    </citation>
    <scope>NUCLEOTIDE SEQUENCE [LARGE SCALE GENOMIC DNA]</scope>
    <source>
        <strain evidence="2">TB1705</strain>
        <tissue evidence="2">Leaf</tissue>
    </source>
</reference>
<organism evidence="2 3">
    <name type="scientific">Kingdonia uniflora</name>
    <dbReference type="NCBI Taxonomy" id="39325"/>
    <lineage>
        <taxon>Eukaryota</taxon>
        <taxon>Viridiplantae</taxon>
        <taxon>Streptophyta</taxon>
        <taxon>Embryophyta</taxon>
        <taxon>Tracheophyta</taxon>
        <taxon>Spermatophyta</taxon>
        <taxon>Magnoliopsida</taxon>
        <taxon>Ranunculales</taxon>
        <taxon>Circaeasteraceae</taxon>
        <taxon>Kingdonia</taxon>
    </lineage>
</organism>
<evidence type="ECO:0000313" key="3">
    <source>
        <dbReference type="Proteomes" id="UP000541444"/>
    </source>
</evidence>
<dbReference type="Proteomes" id="UP000541444">
    <property type="component" value="Unassembled WGS sequence"/>
</dbReference>
<feature type="region of interest" description="Disordered" evidence="1">
    <location>
        <begin position="96"/>
        <end position="131"/>
    </location>
</feature>
<protein>
    <submittedName>
        <fullName evidence="2">Uncharacterized protein</fullName>
    </submittedName>
</protein>
<evidence type="ECO:0000313" key="2">
    <source>
        <dbReference type="EMBL" id="KAF6136093.1"/>
    </source>
</evidence>
<evidence type="ECO:0000256" key="1">
    <source>
        <dbReference type="SAM" id="MobiDB-lite"/>
    </source>
</evidence>
<keyword evidence="3" id="KW-1185">Reference proteome</keyword>
<name>A0A7J7L0G6_9MAGN</name>
<dbReference type="OrthoDB" id="763417at2759"/>
<gene>
    <name evidence="2" type="ORF">GIB67_000497</name>
</gene>
<comment type="caution">
    <text evidence="2">The sequence shown here is derived from an EMBL/GenBank/DDBJ whole genome shotgun (WGS) entry which is preliminary data.</text>
</comment>